<dbReference type="Pfam" id="PF11866">
    <property type="entry name" value="DUF3386"/>
    <property type="match status" value="1"/>
</dbReference>
<reference evidence="1 2" key="1">
    <citation type="journal article" date="2007" name="PLoS Genet.">
        <title>Patterns and implications of gene gain and loss in the evolution of Prochlorococcus.</title>
        <authorList>
            <person name="Kettler G.C."/>
            <person name="Martiny A.C."/>
            <person name="Huang K."/>
            <person name="Zucker J."/>
            <person name="Coleman M.L."/>
            <person name="Rodrigue S."/>
            <person name="Chen F."/>
            <person name="Lapidus A."/>
            <person name="Ferriera S."/>
            <person name="Johnson J."/>
            <person name="Steglich C."/>
            <person name="Church G.M."/>
            <person name="Richardson P."/>
            <person name="Chisholm S.W."/>
        </authorList>
    </citation>
    <scope>NUCLEOTIDE SEQUENCE [LARGE SCALE GENOMIC DNA]</scope>
    <source>
        <strain evidence="1 2">NATL2A</strain>
    </source>
</reference>
<name>Q46J94_PROMT</name>
<dbReference type="HOGENOM" id="CLU_091325_0_0_3"/>
<dbReference type="EMBL" id="CP000095">
    <property type="protein sequence ID" value="AAZ58434.1"/>
    <property type="molecule type" value="Genomic_DNA"/>
</dbReference>
<dbReference type="KEGG" id="pmn:PMN2A_0943"/>
<sequence>MLTKEMTGKDCTHLFKSAYENRYTWESNFSGYEGRCSWTDGEREVEGSFCLGQDLKATVKGIDDEKIHKAISSQLWEVAIHRVRRSFEQTHGKNTFTFGDTNEIGSEVIVGGKNEGDKYRVKNDVVTMVYRHIHGNLIIILTKDVTHTGNGYLSKSYSSQYLDPISKKDLKGKSFYEDAFIPLFKGGPWVLSSRSIYQEASEGSIMNKQVFSFSELTSINSKQD</sequence>
<accession>Q46J94</accession>
<proteinExistence type="predicted"/>
<protein>
    <recommendedName>
        <fullName evidence="3">DUF3386 domain-containing protein</fullName>
    </recommendedName>
</protein>
<dbReference type="AlphaFoldDB" id="Q46J94"/>
<dbReference type="Proteomes" id="UP000002535">
    <property type="component" value="Chromosome"/>
</dbReference>
<dbReference type="InterPro" id="IPR021809">
    <property type="entry name" value="DUF3386"/>
</dbReference>
<evidence type="ECO:0008006" key="3">
    <source>
        <dbReference type="Google" id="ProtNLM"/>
    </source>
</evidence>
<dbReference type="STRING" id="59920.PMN2A_0943"/>
<dbReference type="PhylomeDB" id="Q46J94"/>
<evidence type="ECO:0000313" key="1">
    <source>
        <dbReference type="EMBL" id="AAZ58434.1"/>
    </source>
</evidence>
<gene>
    <name evidence="1" type="ordered locus">PMN2A_0943</name>
</gene>
<organism evidence="1 2">
    <name type="scientific">Prochlorococcus marinus (strain NATL2A)</name>
    <dbReference type="NCBI Taxonomy" id="59920"/>
    <lineage>
        <taxon>Bacteria</taxon>
        <taxon>Bacillati</taxon>
        <taxon>Cyanobacteriota</taxon>
        <taxon>Cyanophyceae</taxon>
        <taxon>Synechococcales</taxon>
        <taxon>Prochlorococcaceae</taxon>
        <taxon>Prochlorococcus</taxon>
    </lineage>
</organism>
<keyword evidence="2" id="KW-1185">Reference proteome</keyword>
<evidence type="ECO:0000313" key="2">
    <source>
        <dbReference type="Proteomes" id="UP000002535"/>
    </source>
</evidence>